<keyword evidence="2" id="KW-1185">Reference proteome</keyword>
<dbReference type="STRING" id="1333998.M2A_2564"/>
<name>A0A081BDE7_9HYPH</name>
<accession>A0A081BDE7</accession>
<dbReference type="InterPro" id="IPR032710">
    <property type="entry name" value="NTF2-like_dom_sf"/>
</dbReference>
<evidence type="ECO:0000313" key="1">
    <source>
        <dbReference type="EMBL" id="GAK46065.1"/>
    </source>
</evidence>
<dbReference type="Proteomes" id="UP000028702">
    <property type="component" value="Unassembled WGS sequence"/>
</dbReference>
<organism evidence="1 2">
    <name type="scientific">Tepidicaulis marinus</name>
    <dbReference type="NCBI Taxonomy" id="1333998"/>
    <lineage>
        <taxon>Bacteria</taxon>
        <taxon>Pseudomonadati</taxon>
        <taxon>Pseudomonadota</taxon>
        <taxon>Alphaproteobacteria</taxon>
        <taxon>Hyphomicrobiales</taxon>
        <taxon>Parvibaculaceae</taxon>
        <taxon>Tepidicaulis</taxon>
    </lineage>
</organism>
<gene>
    <name evidence="1" type="ORF">M2A_2564</name>
</gene>
<dbReference type="AlphaFoldDB" id="A0A081BDE7"/>
<dbReference type="Gene3D" id="3.10.450.50">
    <property type="match status" value="1"/>
</dbReference>
<evidence type="ECO:0000313" key="2">
    <source>
        <dbReference type="Proteomes" id="UP000028702"/>
    </source>
</evidence>
<protein>
    <submittedName>
        <fullName evidence="1">Conserved protein</fullName>
    </submittedName>
</protein>
<dbReference type="SUPFAM" id="SSF54427">
    <property type="entry name" value="NTF2-like"/>
    <property type="match status" value="1"/>
</dbReference>
<proteinExistence type="predicted"/>
<dbReference type="RefSeq" id="WP_045448259.1">
    <property type="nucleotide sequence ID" value="NZ_BBIO01000014.1"/>
</dbReference>
<dbReference type="InterPro" id="IPR039437">
    <property type="entry name" value="FrzH/put_lumazine-bd"/>
</dbReference>
<dbReference type="Pfam" id="PF12893">
    <property type="entry name" value="Lumazine_bd_2"/>
    <property type="match status" value="1"/>
</dbReference>
<dbReference type="EMBL" id="BBIO01000014">
    <property type="protein sequence ID" value="GAK46065.1"/>
    <property type="molecule type" value="Genomic_DNA"/>
</dbReference>
<reference evidence="1 2" key="1">
    <citation type="submission" date="2014-07" db="EMBL/GenBank/DDBJ databases">
        <title>Tepidicaulis marinum gen. nov., sp. nov., a novel marine bacterium denitrifying nitrate to nitrous oxide strictly under microaerobic conditions.</title>
        <authorList>
            <person name="Takeuchi M."/>
            <person name="Yamagishi T."/>
            <person name="Kamagata Y."/>
            <person name="Oshima K."/>
            <person name="Hattori M."/>
            <person name="Katayama T."/>
            <person name="Hanada S."/>
            <person name="Tamaki H."/>
            <person name="Marumo K."/>
            <person name="Maeda H."/>
            <person name="Nedachi M."/>
            <person name="Iwasaki W."/>
            <person name="Suwa Y."/>
            <person name="Sakata S."/>
        </authorList>
    </citation>
    <scope>NUCLEOTIDE SEQUENCE [LARGE SCALE GENOMIC DNA]</scope>
    <source>
        <strain evidence="1 2">MA2</strain>
    </source>
</reference>
<comment type="caution">
    <text evidence="1">The sequence shown here is derived from an EMBL/GenBank/DDBJ whole genome shotgun (WGS) entry which is preliminary data.</text>
</comment>
<sequence>MHPAHATAAFGDIVQTLQDYFDGLYYSDAEKLAGVFHTKAHYACATEAPLLYLRMDEYLPIVAKRPSPASGGEPRRDSIEAIEFAGPYTAFAHVKCAIGPKYFTDFLTLIRTDGKWQIISKIFHYDILPETAEA</sequence>
<dbReference type="eggNOG" id="ENOG5032SVH">
    <property type="taxonomic scope" value="Bacteria"/>
</dbReference>